<dbReference type="EMBL" id="ML977579">
    <property type="protein sequence ID" value="KAF2002174.1"/>
    <property type="molecule type" value="Genomic_DNA"/>
</dbReference>
<feature type="transmembrane region" description="Helical" evidence="6">
    <location>
        <begin position="211"/>
        <end position="232"/>
    </location>
</feature>
<dbReference type="AlphaFoldDB" id="A0A6A5WMR4"/>
<feature type="transmembrane region" description="Helical" evidence="6">
    <location>
        <begin position="47"/>
        <end position="67"/>
    </location>
</feature>
<feature type="transmembrane region" description="Helical" evidence="6">
    <location>
        <begin position="126"/>
        <end position="145"/>
    </location>
</feature>
<evidence type="ECO:0000256" key="3">
    <source>
        <dbReference type="ARBA" id="ARBA00022989"/>
    </source>
</evidence>
<dbReference type="PANTHER" id="PTHR33048">
    <property type="entry name" value="PTH11-LIKE INTEGRAL MEMBRANE PROTEIN (AFU_ORTHOLOGUE AFUA_5G11245)"/>
    <property type="match status" value="1"/>
</dbReference>
<evidence type="ECO:0000256" key="6">
    <source>
        <dbReference type="SAM" id="Phobius"/>
    </source>
</evidence>
<gene>
    <name evidence="8" type="ORF">P154DRAFT_618904</name>
</gene>
<feature type="transmembrane region" description="Helical" evidence="6">
    <location>
        <begin position="97"/>
        <end position="119"/>
    </location>
</feature>
<dbReference type="OrthoDB" id="4682787at2759"/>
<feature type="domain" description="Rhodopsin" evidence="7">
    <location>
        <begin position="34"/>
        <end position="274"/>
    </location>
</feature>
<comment type="similarity">
    <text evidence="5">Belongs to the SAT4 family.</text>
</comment>
<evidence type="ECO:0000256" key="1">
    <source>
        <dbReference type="ARBA" id="ARBA00004141"/>
    </source>
</evidence>
<dbReference type="InterPro" id="IPR052337">
    <property type="entry name" value="SAT4-like"/>
</dbReference>
<dbReference type="Pfam" id="PF20684">
    <property type="entry name" value="Fung_rhodopsin"/>
    <property type="match status" value="1"/>
</dbReference>
<feature type="transmembrane region" description="Helical" evidence="6">
    <location>
        <begin position="16"/>
        <end position="40"/>
    </location>
</feature>
<feature type="transmembrane region" description="Helical" evidence="6">
    <location>
        <begin position="252"/>
        <end position="270"/>
    </location>
</feature>
<keyword evidence="3 6" id="KW-1133">Transmembrane helix</keyword>
<organism evidence="8 9">
    <name type="scientific">Amniculicola lignicola CBS 123094</name>
    <dbReference type="NCBI Taxonomy" id="1392246"/>
    <lineage>
        <taxon>Eukaryota</taxon>
        <taxon>Fungi</taxon>
        <taxon>Dikarya</taxon>
        <taxon>Ascomycota</taxon>
        <taxon>Pezizomycotina</taxon>
        <taxon>Dothideomycetes</taxon>
        <taxon>Pleosporomycetidae</taxon>
        <taxon>Pleosporales</taxon>
        <taxon>Amniculicolaceae</taxon>
        <taxon>Amniculicola</taxon>
    </lineage>
</organism>
<keyword evidence="4 6" id="KW-0472">Membrane</keyword>
<proteinExistence type="inferred from homology"/>
<dbReference type="Proteomes" id="UP000799779">
    <property type="component" value="Unassembled WGS sequence"/>
</dbReference>
<reference evidence="8" key="1">
    <citation type="journal article" date="2020" name="Stud. Mycol.">
        <title>101 Dothideomycetes genomes: a test case for predicting lifestyles and emergence of pathogens.</title>
        <authorList>
            <person name="Haridas S."/>
            <person name="Albert R."/>
            <person name="Binder M."/>
            <person name="Bloem J."/>
            <person name="Labutti K."/>
            <person name="Salamov A."/>
            <person name="Andreopoulos B."/>
            <person name="Baker S."/>
            <person name="Barry K."/>
            <person name="Bills G."/>
            <person name="Bluhm B."/>
            <person name="Cannon C."/>
            <person name="Castanera R."/>
            <person name="Culley D."/>
            <person name="Daum C."/>
            <person name="Ezra D."/>
            <person name="Gonzalez J."/>
            <person name="Henrissat B."/>
            <person name="Kuo A."/>
            <person name="Liang C."/>
            <person name="Lipzen A."/>
            <person name="Lutzoni F."/>
            <person name="Magnuson J."/>
            <person name="Mondo S."/>
            <person name="Nolan M."/>
            <person name="Ohm R."/>
            <person name="Pangilinan J."/>
            <person name="Park H.-J."/>
            <person name="Ramirez L."/>
            <person name="Alfaro M."/>
            <person name="Sun H."/>
            <person name="Tritt A."/>
            <person name="Yoshinaga Y."/>
            <person name="Zwiers L.-H."/>
            <person name="Turgeon B."/>
            <person name="Goodwin S."/>
            <person name="Spatafora J."/>
            <person name="Crous P."/>
            <person name="Grigoriev I."/>
        </authorList>
    </citation>
    <scope>NUCLEOTIDE SEQUENCE</scope>
    <source>
        <strain evidence="8">CBS 123094</strain>
    </source>
</reference>
<dbReference type="PANTHER" id="PTHR33048:SF163">
    <property type="entry name" value="INTEGRAL MEMBRANE PROTEIN (AFU_ORTHOLOGUE AFUA_8G05510)"/>
    <property type="match status" value="1"/>
</dbReference>
<sequence length="370" mass="41738">MAAVLQKDWPDRKVEILASTTVICILSTAILIWRVVYGVLNKRKLLLCDYLLIVAAVLNIVTTVIRFKTTAHGLGRHILDPSIIKPRDLLDYSYELFINQIINLIAVAILKYSICSYLLALKFSTVYVVIVWASIVMVTIFNLLLPMLGNFSCTPYEANWNKGLKNKDCWYKAPLGLTYMQGVSNCVTDAVYVVAPIIYLRHIQLPRRTQWGLRVVFLLGIVATICSIFKTIELSALRKTRDPTWDGVNLTIWSATELSIGILIASLPPLRKQFDKMFRVILPSSFTTKNKTPGNSIPLYNVSKHHFSKPMGRSELDRDDGSSEHQILPADMDGKITKTVVHEITTMERETTNVMNGPVRTRESYGKMSG</sequence>
<keyword evidence="2 6" id="KW-0812">Transmembrane</keyword>
<evidence type="ECO:0000256" key="2">
    <source>
        <dbReference type="ARBA" id="ARBA00022692"/>
    </source>
</evidence>
<evidence type="ECO:0000313" key="9">
    <source>
        <dbReference type="Proteomes" id="UP000799779"/>
    </source>
</evidence>
<comment type="subcellular location">
    <subcellularLocation>
        <location evidence="1">Membrane</location>
        <topology evidence="1">Multi-pass membrane protein</topology>
    </subcellularLocation>
</comment>
<evidence type="ECO:0000313" key="8">
    <source>
        <dbReference type="EMBL" id="KAF2002174.1"/>
    </source>
</evidence>
<name>A0A6A5WMR4_9PLEO</name>
<protein>
    <recommendedName>
        <fullName evidence="7">Rhodopsin domain-containing protein</fullName>
    </recommendedName>
</protein>
<feature type="transmembrane region" description="Helical" evidence="6">
    <location>
        <begin position="179"/>
        <end position="199"/>
    </location>
</feature>
<accession>A0A6A5WMR4</accession>
<dbReference type="GO" id="GO:0016020">
    <property type="term" value="C:membrane"/>
    <property type="evidence" value="ECO:0007669"/>
    <property type="project" value="UniProtKB-SubCell"/>
</dbReference>
<evidence type="ECO:0000256" key="4">
    <source>
        <dbReference type="ARBA" id="ARBA00023136"/>
    </source>
</evidence>
<evidence type="ECO:0000256" key="5">
    <source>
        <dbReference type="ARBA" id="ARBA00038359"/>
    </source>
</evidence>
<dbReference type="InterPro" id="IPR049326">
    <property type="entry name" value="Rhodopsin_dom_fungi"/>
</dbReference>
<keyword evidence="9" id="KW-1185">Reference proteome</keyword>
<evidence type="ECO:0000259" key="7">
    <source>
        <dbReference type="Pfam" id="PF20684"/>
    </source>
</evidence>